<keyword evidence="4" id="KW-1185">Reference proteome</keyword>
<sequence>MTSPIELPQVRILRRKLVSVPAARHFVVDVLKDWGTVSMLDDAALVVTELVNNALRHTRTPNVRVIVRRMPSDAIRLIVIDKHPELWPALQSAGPLNSGGRGLALVDAVTKAWGCTRLPWEKHVWADLEVPDA</sequence>
<evidence type="ECO:0000313" key="4">
    <source>
        <dbReference type="Proteomes" id="UP001596065"/>
    </source>
</evidence>
<keyword evidence="3" id="KW-0067">ATP-binding</keyword>
<dbReference type="InterPro" id="IPR050267">
    <property type="entry name" value="Anti-sigma-factor_SerPK"/>
</dbReference>
<dbReference type="Proteomes" id="UP001596065">
    <property type="component" value="Unassembled WGS sequence"/>
</dbReference>
<feature type="domain" description="Histidine kinase/HSP90-like ATPase" evidence="2">
    <location>
        <begin position="16"/>
        <end position="110"/>
    </location>
</feature>
<dbReference type="SUPFAM" id="SSF55874">
    <property type="entry name" value="ATPase domain of HSP90 chaperone/DNA topoisomerase II/histidine kinase"/>
    <property type="match status" value="1"/>
</dbReference>
<keyword evidence="1" id="KW-0723">Serine/threonine-protein kinase</keyword>
<dbReference type="GO" id="GO:0005524">
    <property type="term" value="F:ATP binding"/>
    <property type="evidence" value="ECO:0007669"/>
    <property type="project" value="UniProtKB-KW"/>
</dbReference>
<evidence type="ECO:0000259" key="2">
    <source>
        <dbReference type="Pfam" id="PF13581"/>
    </source>
</evidence>
<dbReference type="Pfam" id="PF13581">
    <property type="entry name" value="HATPase_c_2"/>
    <property type="match status" value="1"/>
</dbReference>
<dbReference type="RefSeq" id="WP_344350208.1">
    <property type="nucleotide sequence ID" value="NZ_BAAASM010000035.1"/>
</dbReference>
<gene>
    <name evidence="3" type="ORF">ACFP3J_22870</name>
</gene>
<comment type="caution">
    <text evidence="3">The sequence shown here is derived from an EMBL/GenBank/DDBJ whole genome shotgun (WGS) entry which is preliminary data.</text>
</comment>
<accession>A0ABW0WJ80</accession>
<dbReference type="Gene3D" id="3.30.565.10">
    <property type="entry name" value="Histidine kinase-like ATPase, C-terminal domain"/>
    <property type="match status" value="1"/>
</dbReference>
<keyword evidence="3" id="KW-0547">Nucleotide-binding</keyword>
<dbReference type="EMBL" id="JBHSOE010000042">
    <property type="protein sequence ID" value="MFC5658311.1"/>
    <property type="molecule type" value="Genomic_DNA"/>
</dbReference>
<proteinExistence type="predicted"/>
<reference evidence="4" key="1">
    <citation type="journal article" date="2019" name="Int. J. Syst. Evol. Microbiol.">
        <title>The Global Catalogue of Microorganisms (GCM) 10K type strain sequencing project: providing services to taxonomists for standard genome sequencing and annotation.</title>
        <authorList>
            <consortium name="The Broad Institute Genomics Platform"/>
            <consortium name="The Broad Institute Genome Sequencing Center for Infectious Disease"/>
            <person name="Wu L."/>
            <person name="Ma J."/>
        </authorList>
    </citation>
    <scope>NUCLEOTIDE SEQUENCE [LARGE SCALE GENOMIC DNA]</scope>
    <source>
        <strain evidence="4">KCTC 5701</strain>
    </source>
</reference>
<keyword evidence="1" id="KW-0418">Kinase</keyword>
<evidence type="ECO:0000313" key="3">
    <source>
        <dbReference type="EMBL" id="MFC5658311.1"/>
    </source>
</evidence>
<organism evidence="3 4">
    <name type="scientific">Streptomyces nogalater</name>
    <dbReference type="NCBI Taxonomy" id="38314"/>
    <lineage>
        <taxon>Bacteria</taxon>
        <taxon>Bacillati</taxon>
        <taxon>Actinomycetota</taxon>
        <taxon>Actinomycetes</taxon>
        <taxon>Kitasatosporales</taxon>
        <taxon>Streptomycetaceae</taxon>
        <taxon>Streptomyces</taxon>
    </lineage>
</organism>
<dbReference type="InterPro" id="IPR003594">
    <property type="entry name" value="HATPase_dom"/>
</dbReference>
<dbReference type="InterPro" id="IPR036890">
    <property type="entry name" value="HATPase_C_sf"/>
</dbReference>
<dbReference type="CDD" id="cd16936">
    <property type="entry name" value="HATPase_RsbW-like"/>
    <property type="match status" value="1"/>
</dbReference>
<dbReference type="PANTHER" id="PTHR35526:SF3">
    <property type="entry name" value="ANTI-SIGMA-F FACTOR RSBW"/>
    <property type="match status" value="1"/>
</dbReference>
<protein>
    <submittedName>
        <fullName evidence="3">ATP-binding protein</fullName>
    </submittedName>
</protein>
<keyword evidence="1" id="KW-0808">Transferase</keyword>
<name>A0ABW0WJ80_STRNO</name>
<evidence type="ECO:0000256" key="1">
    <source>
        <dbReference type="ARBA" id="ARBA00022527"/>
    </source>
</evidence>
<dbReference type="PANTHER" id="PTHR35526">
    <property type="entry name" value="ANTI-SIGMA-F FACTOR RSBW-RELATED"/>
    <property type="match status" value="1"/>
</dbReference>